<dbReference type="RefSeq" id="WP_262575145.1">
    <property type="nucleotide sequence ID" value="NZ_JAOQKJ010000008.1"/>
</dbReference>
<evidence type="ECO:0000313" key="4">
    <source>
        <dbReference type="Proteomes" id="UP001652432"/>
    </source>
</evidence>
<reference evidence="3 4" key="1">
    <citation type="journal article" date="2021" name="ISME Commun">
        <title>Automated analysis of genomic sequences facilitates high-throughput and comprehensive description of bacteria.</title>
        <authorList>
            <person name="Hitch T.C.A."/>
        </authorList>
    </citation>
    <scope>NUCLEOTIDE SEQUENCE [LARGE SCALE GENOMIC DNA]</scope>
    <source>
        <strain evidence="3 4">Sanger_18</strain>
    </source>
</reference>
<dbReference type="Gene3D" id="3.40.1550.10">
    <property type="entry name" value="CheC-like"/>
    <property type="match status" value="1"/>
</dbReference>
<dbReference type="SUPFAM" id="SSF160246">
    <property type="entry name" value="EspE N-terminal domain-like"/>
    <property type="match status" value="1"/>
</dbReference>
<evidence type="ECO:0000256" key="1">
    <source>
        <dbReference type="ARBA" id="ARBA00022500"/>
    </source>
</evidence>
<dbReference type="InterPro" id="IPR037257">
    <property type="entry name" value="T2SS_E_N_sf"/>
</dbReference>
<gene>
    <name evidence="3" type="ORF">OCV77_11105</name>
</gene>
<proteinExistence type="predicted"/>
<dbReference type="InterPro" id="IPR028976">
    <property type="entry name" value="CheC-like_sf"/>
</dbReference>
<comment type="caution">
    <text evidence="3">The sequence shown here is derived from an EMBL/GenBank/DDBJ whole genome shotgun (WGS) entry which is preliminary data.</text>
</comment>
<dbReference type="EMBL" id="JAOQKJ010000008">
    <property type="protein sequence ID" value="MCU6745036.1"/>
    <property type="molecule type" value="Genomic_DNA"/>
</dbReference>
<evidence type="ECO:0000259" key="2">
    <source>
        <dbReference type="Pfam" id="PF13690"/>
    </source>
</evidence>
<sequence length="294" mass="32468">MVSSIVGNYLMEKGLLTGEQFRDILNEQQKVRVKLGLIAVAEGLMTQEEADRVNQLQAVMDRRFGDIAVEKGYLTEGQVNSLLKKQGNAYLAFAQAMENQQLMTIEQLEQILLDYRCENNFTASDMDALKSDDVDSILPLFLPVDSEAYYGIAGTAVRTLMRLVDTGLYPDKAYIMQKTEDENGALQKVEGEKGFVSALGGKGNALQFTASVFGQEEFTSVDEDALDAIGELLNCINGLYVSECKDGSSLELMPPSFKTGIQGFESRKMLVLPIHIKNDCVDLMIAIGDEIEMK</sequence>
<dbReference type="InterPro" id="IPR028051">
    <property type="entry name" value="CheX-like_dom"/>
</dbReference>
<keyword evidence="4" id="KW-1185">Reference proteome</keyword>
<protein>
    <recommendedName>
        <fullName evidence="2">Chemotaxis phosphatase CheX-like domain-containing protein</fullName>
    </recommendedName>
</protein>
<organism evidence="3 4">
    <name type="scientific">Suilimivivens aceti</name>
    <dbReference type="NCBI Taxonomy" id="2981774"/>
    <lineage>
        <taxon>Bacteria</taxon>
        <taxon>Bacillati</taxon>
        <taxon>Bacillota</taxon>
        <taxon>Clostridia</taxon>
        <taxon>Lachnospirales</taxon>
        <taxon>Lachnospiraceae</taxon>
        <taxon>Suilimivivens</taxon>
    </lineage>
</organism>
<keyword evidence="1" id="KW-0145">Chemotaxis</keyword>
<dbReference type="Pfam" id="PF13690">
    <property type="entry name" value="CheX"/>
    <property type="match status" value="1"/>
</dbReference>
<feature type="domain" description="Chemotaxis phosphatase CheX-like" evidence="2">
    <location>
        <begin position="194"/>
        <end position="260"/>
    </location>
</feature>
<dbReference type="Proteomes" id="UP001652432">
    <property type="component" value="Unassembled WGS sequence"/>
</dbReference>
<dbReference type="SUPFAM" id="SSF103039">
    <property type="entry name" value="CheC-like"/>
    <property type="match status" value="1"/>
</dbReference>
<accession>A0ABT2T464</accession>
<evidence type="ECO:0000313" key="3">
    <source>
        <dbReference type="EMBL" id="MCU6745036.1"/>
    </source>
</evidence>
<name>A0ABT2T464_9FIRM</name>